<dbReference type="GO" id="GO:0006820">
    <property type="term" value="P:monoatomic anion transport"/>
    <property type="evidence" value="ECO:0007669"/>
    <property type="project" value="TreeGrafter"/>
</dbReference>
<evidence type="ECO:0000256" key="4">
    <source>
        <dbReference type="ARBA" id="ARBA00023136"/>
    </source>
</evidence>
<dbReference type="InterPro" id="IPR050382">
    <property type="entry name" value="MFS_Na/Anion_cotransporter"/>
</dbReference>
<dbReference type="PANTHER" id="PTHR11662">
    <property type="entry name" value="SOLUTE CARRIER FAMILY 17"/>
    <property type="match status" value="1"/>
</dbReference>
<proteinExistence type="predicted"/>
<dbReference type="Gene3D" id="1.20.1250.20">
    <property type="entry name" value="MFS general substrate transporter like domains"/>
    <property type="match status" value="1"/>
</dbReference>
<keyword evidence="4" id="KW-0472">Membrane</keyword>
<evidence type="ECO:0008006" key="7">
    <source>
        <dbReference type="Google" id="ProtNLM"/>
    </source>
</evidence>
<name>A0A6A4JWX5_APOLU</name>
<keyword evidence="6" id="KW-1185">Reference proteome</keyword>
<dbReference type="GO" id="GO:0016020">
    <property type="term" value="C:membrane"/>
    <property type="evidence" value="ECO:0007669"/>
    <property type="project" value="UniProtKB-SubCell"/>
</dbReference>
<keyword evidence="2" id="KW-0812">Transmembrane</keyword>
<dbReference type="Proteomes" id="UP000466442">
    <property type="component" value="Linkage Group LG9"/>
</dbReference>
<evidence type="ECO:0000313" key="5">
    <source>
        <dbReference type="EMBL" id="KAF6204830.1"/>
    </source>
</evidence>
<sequence>MAGRYADKLVNKKWSVLSVRRLMTCELIGPGISLLAFCAVDNLLAAVVIVSISMVLCACNSAGHLANHADIAPNHAGVTFAISDALATIPGILCGPLTAELVTASGHRWFPVFVIAASINFTSAVIYYSQSSASQVL</sequence>
<reference evidence="5" key="1">
    <citation type="journal article" date="2021" name="Mol. Ecol. Resour.">
        <title>Apolygus lucorum genome provides insights into omnivorousness and mesophyll feeding.</title>
        <authorList>
            <person name="Liu Y."/>
            <person name="Liu H."/>
            <person name="Wang H."/>
            <person name="Huang T."/>
            <person name="Liu B."/>
            <person name="Yang B."/>
            <person name="Yin L."/>
            <person name="Li B."/>
            <person name="Zhang Y."/>
            <person name="Zhang S."/>
            <person name="Jiang F."/>
            <person name="Zhang X."/>
            <person name="Ren Y."/>
            <person name="Wang B."/>
            <person name="Wang S."/>
            <person name="Lu Y."/>
            <person name="Wu K."/>
            <person name="Fan W."/>
            <person name="Wang G."/>
        </authorList>
    </citation>
    <scope>NUCLEOTIDE SEQUENCE</scope>
    <source>
        <strain evidence="5">12Hb</strain>
    </source>
</reference>
<evidence type="ECO:0000256" key="3">
    <source>
        <dbReference type="ARBA" id="ARBA00022989"/>
    </source>
</evidence>
<dbReference type="EMBL" id="WIXP02000009">
    <property type="protein sequence ID" value="KAF6204830.1"/>
    <property type="molecule type" value="Genomic_DNA"/>
</dbReference>
<dbReference type="OrthoDB" id="2250022at2759"/>
<dbReference type="AlphaFoldDB" id="A0A6A4JWX5"/>
<evidence type="ECO:0000256" key="2">
    <source>
        <dbReference type="ARBA" id="ARBA00022692"/>
    </source>
</evidence>
<dbReference type="InterPro" id="IPR036259">
    <property type="entry name" value="MFS_trans_sf"/>
</dbReference>
<dbReference type="SUPFAM" id="SSF103473">
    <property type="entry name" value="MFS general substrate transporter"/>
    <property type="match status" value="1"/>
</dbReference>
<dbReference type="PANTHER" id="PTHR11662:SF40">
    <property type="entry name" value="MAJOR FACILITATOR SUPERFAMILY (MFS) PROFILE DOMAIN-CONTAINING PROTEIN"/>
    <property type="match status" value="1"/>
</dbReference>
<comment type="subcellular location">
    <subcellularLocation>
        <location evidence="1">Membrane</location>
        <topology evidence="1">Multi-pass membrane protein</topology>
    </subcellularLocation>
</comment>
<dbReference type="GO" id="GO:0022857">
    <property type="term" value="F:transmembrane transporter activity"/>
    <property type="evidence" value="ECO:0007669"/>
    <property type="project" value="TreeGrafter"/>
</dbReference>
<evidence type="ECO:0000256" key="1">
    <source>
        <dbReference type="ARBA" id="ARBA00004141"/>
    </source>
</evidence>
<protein>
    <recommendedName>
        <fullName evidence="7">Major facilitator superfamily (MFS) profile domain-containing protein</fullName>
    </recommendedName>
</protein>
<accession>A0A6A4JWX5</accession>
<comment type="caution">
    <text evidence="5">The sequence shown here is derived from an EMBL/GenBank/DDBJ whole genome shotgun (WGS) entry which is preliminary data.</text>
</comment>
<organism evidence="5 6">
    <name type="scientific">Apolygus lucorum</name>
    <name type="common">Small green plant bug</name>
    <name type="synonym">Lygocoris lucorum</name>
    <dbReference type="NCBI Taxonomy" id="248454"/>
    <lineage>
        <taxon>Eukaryota</taxon>
        <taxon>Metazoa</taxon>
        <taxon>Ecdysozoa</taxon>
        <taxon>Arthropoda</taxon>
        <taxon>Hexapoda</taxon>
        <taxon>Insecta</taxon>
        <taxon>Pterygota</taxon>
        <taxon>Neoptera</taxon>
        <taxon>Paraneoptera</taxon>
        <taxon>Hemiptera</taxon>
        <taxon>Heteroptera</taxon>
        <taxon>Panheteroptera</taxon>
        <taxon>Cimicomorpha</taxon>
        <taxon>Miridae</taxon>
        <taxon>Mirini</taxon>
        <taxon>Apolygus</taxon>
    </lineage>
</organism>
<keyword evidence="3" id="KW-1133">Transmembrane helix</keyword>
<evidence type="ECO:0000313" key="6">
    <source>
        <dbReference type="Proteomes" id="UP000466442"/>
    </source>
</evidence>
<gene>
    <name evidence="5" type="ORF">GE061_018993</name>
</gene>